<feature type="domain" description="Helicase ATP-binding" evidence="4">
    <location>
        <begin position="47"/>
        <end position="232"/>
    </location>
</feature>
<dbReference type="SUPFAM" id="SSF52540">
    <property type="entry name" value="P-loop containing nucleoside triphosphate hydrolases"/>
    <property type="match status" value="1"/>
</dbReference>
<dbReference type="InterPro" id="IPR027417">
    <property type="entry name" value="P-loop_NTPase"/>
</dbReference>
<name>A0A2U1Q0G9_ARTAN</name>
<organism evidence="5 6">
    <name type="scientific">Artemisia annua</name>
    <name type="common">Sweet wormwood</name>
    <dbReference type="NCBI Taxonomy" id="35608"/>
    <lineage>
        <taxon>Eukaryota</taxon>
        <taxon>Viridiplantae</taxon>
        <taxon>Streptophyta</taxon>
        <taxon>Embryophyta</taxon>
        <taxon>Tracheophyta</taxon>
        <taxon>Spermatophyta</taxon>
        <taxon>Magnoliopsida</taxon>
        <taxon>eudicotyledons</taxon>
        <taxon>Gunneridae</taxon>
        <taxon>Pentapetalae</taxon>
        <taxon>asterids</taxon>
        <taxon>campanulids</taxon>
        <taxon>Asterales</taxon>
        <taxon>Asteraceae</taxon>
        <taxon>Asteroideae</taxon>
        <taxon>Anthemideae</taxon>
        <taxon>Artemisiinae</taxon>
        <taxon>Artemisia</taxon>
    </lineage>
</organism>
<evidence type="ECO:0000256" key="2">
    <source>
        <dbReference type="ARBA" id="ARBA00022806"/>
    </source>
</evidence>
<keyword evidence="2 5" id="KW-0547">Nucleotide-binding</keyword>
<dbReference type="Proteomes" id="UP000245207">
    <property type="component" value="Unassembled WGS sequence"/>
</dbReference>
<evidence type="ECO:0000313" key="5">
    <source>
        <dbReference type="EMBL" id="PWA91534.1"/>
    </source>
</evidence>
<keyword evidence="1" id="KW-0378">Hydrolase</keyword>
<evidence type="ECO:0000256" key="3">
    <source>
        <dbReference type="ARBA" id="ARBA00022884"/>
    </source>
</evidence>
<keyword evidence="2 5" id="KW-0347">Helicase</keyword>
<keyword evidence="3" id="KW-0694">RNA-binding</keyword>
<dbReference type="OrthoDB" id="196131at2759"/>
<dbReference type="Gene3D" id="3.40.50.300">
    <property type="entry name" value="P-loop containing nucleotide triphosphate hydrolases"/>
    <property type="match status" value="1"/>
</dbReference>
<accession>A0A2U1Q0G9</accession>
<dbReference type="Pfam" id="PF00270">
    <property type="entry name" value="DEAD"/>
    <property type="match status" value="1"/>
</dbReference>
<comment type="caution">
    <text evidence="5">The sequence shown here is derived from an EMBL/GenBank/DDBJ whole genome shotgun (WGS) entry which is preliminary data.</text>
</comment>
<dbReference type="GO" id="GO:0005524">
    <property type="term" value="F:ATP binding"/>
    <property type="evidence" value="ECO:0007669"/>
    <property type="project" value="InterPro"/>
</dbReference>
<dbReference type="PROSITE" id="PS51192">
    <property type="entry name" value="HELICASE_ATP_BIND_1"/>
    <property type="match status" value="1"/>
</dbReference>
<dbReference type="GO" id="GO:0016787">
    <property type="term" value="F:hydrolase activity"/>
    <property type="evidence" value="ECO:0007669"/>
    <property type="project" value="UniProtKB-KW"/>
</dbReference>
<proteinExistence type="predicted"/>
<dbReference type="GO" id="GO:0003723">
    <property type="term" value="F:RNA binding"/>
    <property type="evidence" value="ECO:0007669"/>
    <property type="project" value="UniProtKB-KW"/>
</dbReference>
<evidence type="ECO:0000313" key="6">
    <source>
        <dbReference type="Proteomes" id="UP000245207"/>
    </source>
</evidence>
<keyword evidence="6" id="KW-1185">Reference proteome</keyword>
<evidence type="ECO:0000259" key="4">
    <source>
        <dbReference type="PROSITE" id="PS51192"/>
    </source>
</evidence>
<protein>
    <submittedName>
        <fullName evidence="5">Helicase Cas3, CRISPR-associated, core</fullName>
    </submittedName>
</protein>
<dbReference type="STRING" id="35608.A0A2U1Q0G9"/>
<reference evidence="5 6" key="1">
    <citation type="journal article" date="2018" name="Mol. Plant">
        <title>The genome of Artemisia annua provides insight into the evolution of Asteraceae family and artemisinin biosynthesis.</title>
        <authorList>
            <person name="Shen Q."/>
            <person name="Zhang L."/>
            <person name="Liao Z."/>
            <person name="Wang S."/>
            <person name="Yan T."/>
            <person name="Shi P."/>
            <person name="Liu M."/>
            <person name="Fu X."/>
            <person name="Pan Q."/>
            <person name="Wang Y."/>
            <person name="Lv Z."/>
            <person name="Lu X."/>
            <person name="Zhang F."/>
            <person name="Jiang W."/>
            <person name="Ma Y."/>
            <person name="Chen M."/>
            <person name="Hao X."/>
            <person name="Li L."/>
            <person name="Tang Y."/>
            <person name="Lv G."/>
            <person name="Zhou Y."/>
            <person name="Sun X."/>
            <person name="Brodelius P.E."/>
            <person name="Rose J.K.C."/>
            <person name="Tang K."/>
        </authorList>
    </citation>
    <scope>NUCLEOTIDE SEQUENCE [LARGE SCALE GENOMIC DNA]</scope>
    <source>
        <strain evidence="6">cv. Huhao1</strain>
        <tissue evidence="5">Leaf</tissue>
    </source>
</reference>
<evidence type="ECO:0000256" key="1">
    <source>
        <dbReference type="ARBA" id="ARBA00022801"/>
    </source>
</evidence>
<sequence>MKNDIPVQITGLGIPLPVDDITDVVLNETIIKTFTYPELTQLQRYALPVLSVGHNLMACAPSGSGKTAAFCLPIISEVMKTTCSKSRASFAFPVALILCPTETLALQVFNEAKTFCHKTQVKVTYGGAVCYDQVREKTEDVDILVATPKQIQMMIDEEKDDKPSVALKDIKYLALDKADQMLTDANHQDIRRIVDLSDMPSASERQTMIFSATFPPKIQRRASGYLYNNNNNSNKSSYIFLSVGRVGSSKCDFWDFRNKSDYGSEYYNAIDSYGGATSGG</sequence>
<gene>
    <name evidence="5" type="ORF">CTI12_AA089200</name>
</gene>
<dbReference type="AlphaFoldDB" id="A0A2U1Q0G9"/>
<dbReference type="InterPro" id="IPR014001">
    <property type="entry name" value="Helicase_ATP-bd"/>
</dbReference>
<dbReference type="PANTHER" id="PTHR47958">
    <property type="entry name" value="ATP-DEPENDENT RNA HELICASE DBP3"/>
    <property type="match status" value="1"/>
</dbReference>
<dbReference type="GO" id="GO:0004386">
    <property type="term" value="F:helicase activity"/>
    <property type="evidence" value="ECO:0007669"/>
    <property type="project" value="UniProtKB-KW"/>
</dbReference>
<dbReference type="EMBL" id="PKPP01000536">
    <property type="protein sequence ID" value="PWA91534.1"/>
    <property type="molecule type" value="Genomic_DNA"/>
</dbReference>
<keyword evidence="2 5" id="KW-0067">ATP-binding</keyword>
<dbReference type="SMART" id="SM00487">
    <property type="entry name" value="DEXDc"/>
    <property type="match status" value="1"/>
</dbReference>
<dbReference type="InterPro" id="IPR011545">
    <property type="entry name" value="DEAD/DEAH_box_helicase_dom"/>
</dbReference>